<reference evidence="13 14" key="1">
    <citation type="submission" date="2024-06" db="EMBL/GenBank/DDBJ databases">
        <authorList>
            <person name="Kraege A."/>
            <person name="Thomma B."/>
        </authorList>
    </citation>
    <scope>NUCLEOTIDE SEQUENCE [LARGE SCALE GENOMIC DNA]</scope>
</reference>
<dbReference type="InterPro" id="IPR000866">
    <property type="entry name" value="AhpC/TSA"/>
</dbReference>
<evidence type="ECO:0000256" key="1">
    <source>
        <dbReference type="ARBA" id="ARBA00004456"/>
    </source>
</evidence>
<evidence type="ECO:0000256" key="5">
    <source>
        <dbReference type="ARBA" id="ARBA00023002"/>
    </source>
</evidence>
<evidence type="ECO:0000256" key="6">
    <source>
        <dbReference type="ARBA" id="ARBA00023157"/>
    </source>
</evidence>
<dbReference type="Pfam" id="PF00578">
    <property type="entry name" value="AhpC-TSA"/>
    <property type="match status" value="1"/>
</dbReference>
<protein>
    <recommendedName>
        <fullName evidence="2">thioredoxin-dependent peroxiredoxin</fullName>
        <ecNumber evidence="2">1.11.1.24</ecNumber>
    </recommendedName>
    <alternativeName>
        <fullName evidence="8">Thioredoxin peroxidase</fullName>
    </alternativeName>
    <alternativeName>
        <fullName evidence="10">Thioredoxin-dependent peroxiredoxin Q</fullName>
    </alternativeName>
</protein>
<dbReference type="PANTHER" id="PTHR42801">
    <property type="entry name" value="THIOREDOXIN-DEPENDENT PEROXIDE REDUCTASE"/>
    <property type="match status" value="1"/>
</dbReference>
<dbReference type="EC" id="1.11.1.24" evidence="2"/>
<keyword evidence="5" id="KW-0560">Oxidoreductase</keyword>
<comment type="similarity">
    <text evidence="9">Belongs to the peroxiredoxin family. BCP/PrxQ subfamily.</text>
</comment>
<accession>A0ABP1FR22</accession>
<evidence type="ECO:0000256" key="4">
    <source>
        <dbReference type="ARBA" id="ARBA00022862"/>
    </source>
</evidence>
<evidence type="ECO:0000256" key="3">
    <source>
        <dbReference type="ARBA" id="ARBA00022559"/>
    </source>
</evidence>
<dbReference type="PROSITE" id="PS51352">
    <property type="entry name" value="THIOREDOXIN_2"/>
    <property type="match status" value="1"/>
</dbReference>
<organism evidence="13 14">
    <name type="scientific">Coccomyxa viridis</name>
    <dbReference type="NCBI Taxonomy" id="1274662"/>
    <lineage>
        <taxon>Eukaryota</taxon>
        <taxon>Viridiplantae</taxon>
        <taxon>Chlorophyta</taxon>
        <taxon>core chlorophytes</taxon>
        <taxon>Trebouxiophyceae</taxon>
        <taxon>Trebouxiophyceae incertae sedis</taxon>
        <taxon>Coccomyxaceae</taxon>
        <taxon>Coccomyxa</taxon>
    </lineage>
</organism>
<comment type="subcellular location">
    <subcellularLocation>
        <location evidence="1">Plastid</location>
        <location evidence="1">Chloroplast thylakoid lumen</location>
    </subcellularLocation>
</comment>
<keyword evidence="6" id="KW-1015">Disulfide bond</keyword>
<comment type="caution">
    <text evidence="13">The sequence shown here is derived from an EMBL/GenBank/DDBJ whole genome shotgun (WGS) entry which is preliminary data.</text>
</comment>
<evidence type="ECO:0000256" key="10">
    <source>
        <dbReference type="ARBA" id="ARBA00042163"/>
    </source>
</evidence>
<evidence type="ECO:0000256" key="7">
    <source>
        <dbReference type="ARBA" id="ARBA00023284"/>
    </source>
</evidence>
<dbReference type="EMBL" id="CAXHTA020000007">
    <property type="protein sequence ID" value="CAL5222395.1"/>
    <property type="molecule type" value="Genomic_DNA"/>
</dbReference>
<evidence type="ECO:0000256" key="11">
    <source>
        <dbReference type="ARBA" id="ARBA00049091"/>
    </source>
</evidence>
<dbReference type="InterPro" id="IPR050924">
    <property type="entry name" value="Peroxiredoxin_BCP/PrxQ"/>
</dbReference>
<dbReference type="InterPro" id="IPR013766">
    <property type="entry name" value="Thioredoxin_domain"/>
</dbReference>
<dbReference type="Proteomes" id="UP001497392">
    <property type="component" value="Unassembled WGS sequence"/>
</dbReference>
<dbReference type="InterPro" id="IPR036249">
    <property type="entry name" value="Thioredoxin-like_sf"/>
</dbReference>
<keyword evidence="4" id="KW-0049">Antioxidant</keyword>
<evidence type="ECO:0000313" key="14">
    <source>
        <dbReference type="Proteomes" id="UP001497392"/>
    </source>
</evidence>
<dbReference type="CDD" id="cd03017">
    <property type="entry name" value="PRX_BCP"/>
    <property type="match status" value="1"/>
</dbReference>
<dbReference type="SUPFAM" id="SSF52833">
    <property type="entry name" value="Thioredoxin-like"/>
    <property type="match status" value="1"/>
</dbReference>
<feature type="domain" description="Thioredoxin" evidence="12">
    <location>
        <begin position="33"/>
        <end position="182"/>
    </location>
</feature>
<keyword evidence="7" id="KW-0676">Redox-active center</keyword>
<gene>
    <name evidence="13" type="primary">g4753</name>
    <name evidence="13" type="ORF">VP750_LOCUS4054</name>
</gene>
<proteinExistence type="inferred from homology"/>
<dbReference type="PANTHER" id="PTHR42801:SF4">
    <property type="entry name" value="AHPC_TSA FAMILY PROTEIN"/>
    <property type="match status" value="1"/>
</dbReference>
<name>A0ABP1FR22_9CHLO</name>
<comment type="catalytic activity">
    <reaction evidence="11">
        <text>a hydroperoxide + [thioredoxin]-dithiol = an alcohol + [thioredoxin]-disulfide + H2O</text>
        <dbReference type="Rhea" id="RHEA:62620"/>
        <dbReference type="Rhea" id="RHEA-COMP:10698"/>
        <dbReference type="Rhea" id="RHEA-COMP:10700"/>
        <dbReference type="ChEBI" id="CHEBI:15377"/>
        <dbReference type="ChEBI" id="CHEBI:29950"/>
        <dbReference type="ChEBI" id="CHEBI:30879"/>
        <dbReference type="ChEBI" id="CHEBI:35924"/>
        <dbReference type="ChEBI" id="CHEBI:50058"/>
        <dbReference type="EC" id="1.11.1.24"/>
    </reaction>
</comment>
<evidence type="ECO:0000256" key="2">
    <source>
        <dbReference type="ARBA" id="ARBA00013017"/>
    </source>
</evidence>
<evidence type="ECO:0000256" key="8">
    <source>
        <dbReference type="ARBA" id="ARBA00032824"/>
    </source>
</evidence>
<evidence type="ECO:0000256" key="9">
    <source>
        <dbReference type="ARBA" id="ARBA00038489"/>
    </source>
</evidence>
<sequence length="182" mass="19495">MTGTFAGTRVAPRPAPLQLRSSRGALLVRSGNVKVGDKAPDFSLVDQTGKSVKLSKFQGLFGKPVVLYFYPSDGSPGCTKQAAAFKESFGAFKKAGAVVLGVSGDDVESHVKFIGDQQIPFQLLADEGNKVRQEYGVKKDLLGLLEGRETYVIGKDGIVKMVYNNQFGPESHIEKALEALSA</sequence>
<evidence type="ECO:0000259" key="12">
    <source>
        <dbReference type="PROSITE" id="PS51352"/>
    </source>
</evidence>
<dbReference type="Gene3D" id="3.40.30.10">
    <property type="entry name" value="Glutaredoxin"/>
    <property type="match status" value="1"/>
</dbReference>
<keyword evidence="3" id="KW-0575">Peroxidase</keyword>
<evidence type="ECO:0000313" key="13">
    <source>
        <dbReference type="EMBL" id="CAL5222395.1"/>
    </source>
</evidence>
<keyword evidence="14" id="KW-1185">Reference proteome</keyword>